<dbReference type="GO" id="GO:0008324">
    <property type="term" value="F:monoatomic cation transmembrane transporter activity"/>
    <property type="evidence" value="ECO:0007669"/>
    <property type="project" value="TreeGrafter"/>
</dbReference>
<reference evidence="11 12" key="1">
    <citation type="journal article" date="2023" name="PLoS ONE">
        <title>Cytospora paraplurivora sp. nov. isolated from orchards with fruit tree decline syndrome in Ontario, Canada.</title>
        <authorList>
            <person name="Ilyukhin E."/>
            <person name="Nguyen H.D.T."/>
            <person name="Castle A.J."/>
            <person name="Ellouze W."/>
        </authorList>
    </citation>
    <scope>NUCLEOTIDE SEQUENCE [LARGE SCALE GENOMIC DNA]</scope>
    <source>
        <strain evidence="11 12">FDS-564</strain>
    </source>
</reference>
<feature type="transmembrane region" description="Helical" evidence="9">
    <location>
        <begin position="107"/>
        <end position="126"/>
    </location>
</feature>
<gene>
    <name evidence="11" type="ORF">SLS53_005589</name>
</gene>
<evidence type="ECO:0000256" key="3">
    <source>
        <dbReference type="ARBA" id="ARBA00022448"/>
    </source>
</evidence>
<dbReference type="GO" id="GO:0046656">
    <property type="term" value="P:folic acid biosynthetic process"/>
    <property type="evidence" value="ECO:0007669"/>
    <property type="project" value="UniProtKB-KW"/>
</dbReference>
<evidence type="ECO:0000256" key="9">
    <source>
        <dbReference type="SAM" id="Phobius"/>
    </source>
</evidence>
<keyword evidence="12" id="KW-1185">Reference proteome</keyword>
<accession>A0AAN9U5L0</accession>
<evidence type="ECO:0000256" key="5">
    <source>
        <dbReference type="ARBA" id="ARBA00022909"/>
    </source>
</evidence>
<evidence type="ECO:0000313" key="12">
    <source>
        <dbReference type="Proteomes" id="UP001320245"/>
    </source>
</evidence>
<dbReference type="SMART" id="SM00905">
    <property type="entry name" value="FolB"/>
    <property type="match status" value="1"/>
</dbReference>
<feature type="region of interest" description="Disordered" evidence="8">
    <location>
        <begin position="238"/>
        <end position="259"/>
    </location>
</feature>
<dbReference type="SUPFAM" id="SSF55620">
    <property type="entry name" value="Tetrahydrobiopterin biosynthesis enzymes-like"/>
    <property type="match status" value="1"/>
</dbReference>
<dbReference type="PANTHER" id="PTHR12266">
    <property type="entry name" value="NA+/CA2+ K+ INDEPENDENT EXCHANGER"/>
    <property type="match status" value="1"/>
</dbReference>
<feature type="transmembrane region" description="Helical" evidence="9">
    <location>
        <begin position="545"/>
        <end position="564"/>
    </location>
</feature>
<feature type="transmembrane region" description="Helical" evidence="9">
    <location>
        <begin position="519"/>
        <end position="539"/>
    </location>
</feature>
<organism evidence="11 12">
    <name type="scientific">Cytospora paraplurivora</name>
    <dbReference type="NCBI Taxonomy" id="2898453"/>
    <lineage>
        <taxon>Eukaryota</taxon>
        <taxon>Fungi</taxon>
        <taxon>Dikarya</taxon>
        <taxon>Ascomycota</taxon>
        <taxon>Pezizomycotina</taxon>
        <taxon>Sordariomycetes</taxon>
        <taxon>Sordariomycetidae</taxon>
        <taxon>Diaporthales</taxon>
        <taxon>Cytosporaceae</taxon>
        <taxon>Cytospora</taxon>
    </lineage>
</organism>
<name>A0AAN9U5L0_9PEZI</name>
<keyword evidence="4 9" id="KW-0812">Transmembrane</keyword>
<dbReference type="Pfam" id="PF01699">
    <property type="entry name" value="Na_Ca_ex"/>
    <property type="match status" value="2"/>
</dbReference>
<dbReference type="InterPro" id="IPR006157">
    <property type="entry name" value="FolB_dom"/>
</dbReference>
<feature type="transmembrane region" description="Helical" evidence="9">
    <location>
        <begin position="486"/>
        <end position="507"/>
    </location>
</feature>
<evidence type="ECO:0000256" key="4">
    <source>
        <dbReference type="ARBA" id="ARBA00022692"/>
    </source>
</evidence>
<feature type="region of interest" description="Disordered" evidence="8">
    <location>
        <begin position="282"/>
        <end position="301"/>
    </location>
</feature>
<comment type="caution">
    <text evidence="11">The sequence shown here is derived from an EMBL/GenBank/DDBJ whole genome shotgun (WGS) entry which is preliminary data.</text>
</comment>
<feature type="transmembrane region" description="Helical" evidence="9">
    <location>
        <begin position="571"/>
        <end position="593"/>
    </location>
</feature>
<comment type="similarity">
    <text evidence="2">Belongs to the Ca(2+):cation antiporter (CaCA) (TC 2.A.19) family.</text>
</comment>
<dbReference type="Pfam" id="PF02152">
    <property type="entry name" value="FolB"/>
    <property type="match status" value="1"/>
</dbReference>
<dbReference type="GO" id="GO:0016020">
    <property type="term" value="C:membrane"/>
    <property type="evidence" value="ECO:0007669"/>
    <property type="project" value="UniProtKB-SubCell"/>
</dbReference>
<feature type="transmembrane region" description="Helical" evidence="9">
    <location>
        <begin position="613"/>
        <end position="639"/>
    </location>
</feature>
<dbReference type="Gene3D" id="3.30.1130.10">
    <property type="match status" value="2"/>
</dbReference>
<feature type="compositionally biased region" description="Acidic residues" evidence="8">
    <location>
        <begin position="292"/>
        <end position="301"/>
    </location>
</feature>
<evidence type="ECO:0000256" key="2">
    <source>
        <dbReference type="ARBA" id="ARBA00008170"/>
    </source>
</evidence>
<evidence type="ECO:0000256" key="8">
    <source>
        <dbReference type="SAM" id="MobiDB-lite"/>
    </source>
</evidence>
<dbReference type="PANTHER" id="PTHR12266:SF0">
    <property type="entry name" value="MITOCHONDRIAL SODIUM_CALCIUM EXCHANGER PROTEIN"/>
    <property type="match status" value="1"/>
</dbReference>
<evidence type="ECO:0000256" key="1">
    <source>
        <dbReference type="ARBA" id="ARBA00004141"/>
    </source>
</evidence>
<feature type="transmembrane region" description="Helical" evidence="9">
    <location>
        <begin position="76"/>
        <end position="95"/>
    </location>
</feature>
<dbReference type="AlphaFoldDB" id="A0AAN9U5L0"/>
<dbReference type="EMBL" id="JAJSPL020000021">
    <property type="protein sequence ID" value="KAK7739995.1"/>
    <property type="molecule type" value="Genomic_DNA"/>
</dbReference>
<feature type="transmembrane region" description="Helical" evidence="9">
    <location>
        <begin position="179"/>
        <end position="198"/>
    </location>
</feature>
<keyword evidence="5" id="KW-0289">Folate biosynthesis</keyword>
<feature type="transmembrane region" description="Helical" evidence="9">
    <location>
        <begin position="210"/>
        <end position="227"/>
    </location>
</feature>
<evidence type="ECO:0000256" key="7">
    <source>
        <dbReference type="ARBA" id="ARBA00023136"/>
    </source>
</evidence>
<feature type="region of interest" description="Disordered" evidence="8">
    <location>
        <begin position="383"/>
        <end position="417"/>
    </location>
</feature>
<protein>
    <recommendedName>
        <fullName evidence="10">Dihydroneopterin aldolase/epimerase domain-containing protein</fullName>
    </recommendedName>
</protein>
<evidence type="ECO:0000256" key="6">
    <source>
        <dbReference type="ARBA" id="ARBA00022989"/>
    </source>
</evidence>
<dbReference type="InterPro" id="IPR044880">
    <property type="entry name" value="NCX_ion-bd_dom_sf"/>
</dbReference>
<comment type="subcellular location">
    <subcellularLocation>
        <location evidence="1">Membrane</location>
        <topology evidence="1">Multi-pass membrane protein</topology>
    </subcellularLocation>
</comment>
<sequence>MTLLATYTLFLKEWNLNSTTQLERTIFARDGGDVCDDVHLAKDQCAFVRANCGEDEPGLFSYLTFYYCTFGKVKPLAFIFLTLWLGLLFSTIGIAASDFFSVNLSTIASVLGLPESLAGVTFLAFGNGSPDVFSTFAAMNSNSGGMAIGELIGAAGFITAVVAGSMALVREFKVSKQSFVRDIVFFIFAVCFTMVFLFDGKMDMWECASMIGFYVFYVFFVVGWHWLSSRSRKRRNREATSRSQLLGSSSPAINEAGSFHDHVDDAEDGRVFQRRWSRDLPDISALEGGPDFNDDGSLLDDDHEDQERHIASEMTSSMRGWREKSIWDKAFSLFSLPTVFLLVITLPVVEAEADPDDDLSEDVIQPAHTLGNLGTLAPPVAIESSTSVEGETEWQEFRRRSHSIRSQSPSVSPHPLSAGAIQYRDSRQRYPEVLPLSAGAAQYRDSRQRLPELLPPSSYHQVGQPLSVYDVASEPTTVDVPPWNRWLLALQVFTGPPFTVFVIWAKYMDRPLEVLVEMILYSLLVSTIILAILFLTTSPNTKPKYHFLFCFLGFIIAIAWISTIAEEVVGVLKAVGVILGMSEAILGLTIFAVGNSVGDLVADITVARLGYPVMALAACFGGPMLNILLGIGLGGTYMSMKGAKHHHKKHPDEPMHYKSYHIEVTGTLFISAITVLVTLVTLLILVPTNKWMMTRKIGLTLITLWSHPEFAMAHNFVEVNFAFGGYANSWTVRQAAGEPLAVVRVRNLQTAVVGPQDAWGIEKALQPLLVSAELHFSRPFDASVTGDNVTSGDTVHYGTLSKLILACVDRSNEHAVQGDASVDLRVLLEMIWIVLTGRNVDGANAEPEAAPLLDRSRLRFMSLTVHLPKASLLGEGVSLTASNVFAPWTVGPAALSMFGLCLKLHRLRVPTLIGVNDKERRAKQFVITDVEIDKFDYYPDLFCELEKIVVQAMEKSSFETLEALGAHLTSTIMSDWKPNPEELYTGDEGWQVTIRMEKPTAVPFAEGPIIEVRASVGAPNGKSQRRSHR</sequence>
<feature type="domain" description="Dihydroneopterin aldolase/epimerase" evidence="10">
    <location>
        <begin position="902"/>
        <end position="1014"/>
    </location>
</feature>
<dbReference type="InterPro" id="IPR043133">
    <property type="entry name" value="GTP-CH-I_C/QueF"/>
</dbReference>
<proteinExistence type="inferred from homology"/>
<dbReference type="Proteomes" id="UP001320245">
    <property type="component" value="Unassembled WGS sequence"/>
</dbReference>
<dbReference type="InterPro" id="IPR004837">
    <property type="entry name" value="NaCa_Exmemb"/>
</dbReference>
<keyword evidence="7 9" id="KW-0472">Membrane</keyword>
<keyword evidence="3" id="KW-0813">Transport</keyword>
<feature type="transmembrane region" description="Helical" evidence="9">
    <location>
        <begin position="660"/>
        <end position="686"/>
    </location>
</feature>
<evidence type="ECO:0000313" key="11">
    <source>
        <dbReference type="EMBL" id="KAK7739995.1"/>
    </source>
</evidence>
<feature type="transmembrane region" description="Helical" evidence="9">
    <location>
        <begin position="146"/>
        <end position="167"/>
    </location>
</feature>
<keyword evidence="6 9" id="KW-1133">Transmembrane helix</keyword>
<dbReference type="GO" id="GO:0004150">
    <property type="term" value="F:dihydroneopterin aldolase activity"/>
    <property type="evidence" value="ECO:0007669"/>
    <property type="project" value="InterPro"/>
</dbReference>
<evidence type="ECO:0000259" key="10">
    <source>
        <dbReference type="SMART" id="SM00905"/>
    </source>
</evidence>
<dbReference type="InterPro" id="IPR051359">
    <property type="entry name" value="CaCA_antiporter"/>
</dbReference>
<feature type="compositionally biased region" description="Polar residues" evidence="8">
    <location>
        <begin position="241"/>
        <end position="252"/>
    </location>
</feature>
<dbReference type="Gene3D" id="1.20.1420.30">
    <property type="entry name" value="NCX, central ion-binding region"/>
    <property type="match status" value="2"/>
</dbReference>
<dbReference type="GO" id="GO:0006874">
    <property type="term" value="P:intracellular calcium ion homeostasis"/>
    <property type="evidence" value="ECO:0007669"/>
    <property type="project" value="TreeGrafter"/>
</dbReference>